<reference evidence="9 10" key="1">
    <citation type="submission" date="2020-04" db="EMBL/GenBank/DDBJ databases">
        <title>Hymenobacter polaris sp. nov., isolated from Arctic soil.</title>
        <authorList>
            <person name="Dahal R.H."/>
        </authorList>
    </citation>
    <scope>NUCLEOTIDE SEQUENCE [LARGE SCALE GENOMIC DNA]</scope>
    <source>
        <strain evidence="9 10">RP-2-7</strain>
    </source>
</reference>
<dbReference type="GO" id="GO:0003917">
    <property type="term" value="F:DNA topoisomerase type I (single strand cut, ATP-independent) activity"/>
    <property type="evidence" value="ECO:0007669"/>
    <property type="project" value="UniProtKB-EC"/>
</dbReference>
<gene>
    <name evidence="9" type="ORF">HHL22_04555</name>
</gene>
<accession>A0A7Y0FLJ8</accession>
<evidence type="ECO:0000313" key="9">
    <source>
        <dbReference type="EMBL" id="NML64469.1"/>
    </source>
</evidence>
<name>A0A7Y0FLJ8_9BACT</name>
<evidence type="ECO:0000313" key="10">
    <source>
        <dbReference type="Proteomes" id="UP000559626"/>
    </source>
</evidence>
<evidence type="ECO:0000256" key="2">
    <source>
        <dbReference type="ARBA" id="ARBA00006645"/>
    </source>
</evidence>
<dbReference type="EC" id="5.6.2.1" evidence="3"/>
<dbReference type="Gene3D" id="3.30.66.10">
    <property type="entry name" value="DNA topoisomerase I domain"/>
    <property type="match status" value="1"/>
</dbReference>
<dbReference type="Gene3D" id="1.10.132.120">
    <property type="match status" value="1"/>
</dbReference>
<dbReference type="PROSITE" id="PS52038">
    <property type="entry name" value="TOPO_IB_2"/>
    <property type="match status" value="1"/>
</dbReference>
<dbReference type="EMBL" id="JABBGH010000001">
    <property type="protein sequence ID" value="NML64469.1"/>
    <property type="molecule type" value="Genomic_DNA"/>
</dbReference>
<feature type="domain" description="DNA topoisomerase IB N-terminal" evidence="8">
    <location>
        <begin position="63"/>
        <end position="111"/>
    </location>
</feature>
<keyword evidence="10" id="KW-1185">Reference proteome</keyword>
<keyword evidence="6 9" id="KW-0413">Isomerase</keyword>
<dbReference type="RefSeq" id="WP_169529764.1">
    <property type="nucleotide sequence ID" value="NZ_JABBGH010000001.1"/>
</dbReference>
<dbReference type="AlphaFoldDB" id="A0A7Y0FLJ8"/>
<organism evidence="9 10">
    <name type="scientific">Hymenobacter polaris</name>
    <dbReference type="NCBI Taxonomy" id="2682546"/>
    <lineage>
        <taxon>Bacteria</taxon>
        <taxon>Pseudomonadati</taxon>
        <taxon>Bacteroidota</taxon>
        <taxon>Cytophagia</taxon>
        <taxon>Cytophagales</taxon>
        <taxon>Hymenobacteraceae</taxon>
        <taxon>Hymenobacter</taxon>
    </lineage>
</organism>
<evidence type="ECO:0000256" key="4">
    <source>
        <dbReference type="ARBA" id="ARBA00023029"/>
    </source>
</evidence>
<dbReference type="InterPro" id="IPR014711">
    <property type="entry name" value="TopoI_cat_a-hlx-sub_euk"/>
</dbReference>
<dbReference type="Pfam" id="PF21338">
    <property type="entry name" value="Top1B_N_bact"/>
    <property type="match status" value="1"/>
</dbReference>
<comment type="caution">
    <text evidence="9">The sequence shown here is derived from an EMBL/GenBank/DDBJ whole genome shotgun (WGS) entry which is preliminary data.</text>
</comment>
<comment type="catalytic activity">
    <reaction evidence="1">
        <text>ATP-independent breakage of single-stranded DNA, followed by passage and rejoining.</text>
        <dbReference type="EC" id="5.6.2.1"/>
    </reaction>
</comment>
<dbReference type="Pfam" id="PF01028">
    <property type="entry name" value="Topoisom_I"/>
    <property type="match status" value="1"/>
</dbReference>
<sequence length="375" mass="42325">MPTAAAPTAPRAKTPKKHLPPVHDLAAHELYKDPAHQAELAGLRYTTDHGPGLRREALGGKGEFAYFDAKGHKIEDEKTLARIHSFVIPPAWTDVWIAPNPKFHLQVTGHDAAGRKQYRYHPAWDVARSLTKFSRLLAFGQKLGELRQQLQKDLKRPGLDRDKVVALVLTLMDQSFIRVGNEEYAKKNKSYGLTTLLDDHAEIHGQDVRFKFVGKKGVAHDVTVHDRKLAQLVRKCQDIPGQHLFQFYTPDGQHHSLESGHVNDYLHQHTGMQLSAKDFRTWGGTVKMVECLEQVLNAEPDLAPEKAIRKSVKEVAGRLGNTPTVCSKYYIHPQVVELFKSGRLIEYLRRHDADPKDQDALSPTEHLVLEMLAEV</sequence>
<keyword evidence="4" id="KW-0799">Topoisomerase</keyword>
<dbReference type="GO" id="GO:0006265">
    <property type="term" value="P:DNA topological change"/>
    <property type="evidence" value="ECO:0007669"/>
    <property type="project" value="InterPro"/>
</dbReference>
<evidence type="ECO:0000256" key="1">
    <source>
        <dbReference type="ARBA" id="ARBA00000213"/>
    </source>
</evidence>
<dbReference type="Proteomes" id="UP000559626">
    <property type="component" value="Unassembled WGS sequence"/>
</dbReference>
<protein>
    <recommendedName>
        <fullName evidence="3">DNA topoisomerase</fullName>
        <ecNumber evidence="3">5.6.2.1</ecNumber>
    </recommendedName>
</protein>
<evidence type="ECO:0000259" key="7">
    <source>
        <dbReference type="Pfam" id="PF01028"/>
    </source>
</evidence>
<dbReference type="Gene3D" id="3.90.15.10">
    <property type="entry name" value="Topoisomerase I, Chain A, domain 3"/>
    <property type="match status" value="1"/>
</dbReference>
<keyword evidence="5" id="KW-0238">DNA-binding</keyword>
<dbReference type="InterPro" id="IPR049331">
    <property type="entry name" value="Top1B_N_bact"/>
</dbReference>
<dbReference type="PRINTS" id="PR00416">
    <property type="entry name" value="EUTPISMRASEI"/>
</dbReference>
<dbReference type="InterPro" id="IPR035447">
    <property type="entry name" value="DNA_topo_I_N_sf"/>
</dbReference>
<dbReference type="InterPro" id="IPR001631">
    <property type="entry name" value="TopoI"/>
</dbReference>
<comment type="similarity">
    <text evidence="2">Belongs to the type IB topoisomerase family.</text>
</comment>
<dbReference type="SUPFAM" id="SSF55869">
    <property type="entry name" value="DNA topoisomerase I domain"/>
    <property type="match status" value="1"/>
</dbReference>
<dbReference type="InterPro" id="IPR013500">
    <property type="entry name" value="TopoI_cat_euk"/>
</dbReference>
<feature type="domain" description="DNA topoisomerase I catalytic core eukaryotic-type" evidence="7">
    <location>
        <begin position="129"/>
        <end position="339"/>
    </location>
</feature>
<evidence type="ECO:0000256" key="5">
    <source>
        <dbReference type="ARBA" id="ARBA00023125"/>
    </source>
</evidence>
<dbReference type="InterPro" id="IPR011010">
    <property type="entry name" value="DNA_brk_join_enz"/>
</dbReference>
<dbReference type="SUPFAM" id="SSF56349">
    <property type="entry name" value="DNA breaking-rejoining enzymes"/>
    <property type="match status" value="1"/>
</dbReference>
<evidence type="ECO:0000256" key="6">
    <source>
        <dbReference type="ARBA" id="ARBA00023235"/>
    </source>
</evidence>
<dbReference type="GO" id="GO:0003677">
    <property type="term" value="F:DNA binding"/>
    <property type="evidence" value="ECO:0007669"/>
    <property type="project" value="UniProtKB-KW"/>
</dbReference>
<proteinExistence type="inferred from homology"/>
<evidence type="ECO:0000256" key="3">
    <source>
        <dbReference type="ARBA" id="ARBA00012891"/>
    </source>
</evidence>
<evidence type="ECO:0000259" key="8">
    <source>
        <dbReference type="Pfam" id="PF21338"/>
    </source>
</evidence>